<dbReference type="EMBL" id="BLQM01000430">
    <property type="protein sequence ID" value="GMH89429.1"/>
    <property type="molecule type" value="Genomic_DNA"/>
</dbReference>
<feature type="compositionally biased region" description="Basic and acidic residues" evidence="1">
    <location>
        <begin position="353"/>
        <end position="363"/>
    </location>
</feature>
<accession>A0A9W7BER1</accession>
<keyword evidence="2" id="KW-0812">Transmembrane</keyword>
<dbReference type="SMART" id="SM01411">
    <property type="entry name" value="Ephrin_rec_like"/>
    <property type="match status" value="2"/>
</dbReference>
<dbReference type="Gene3D" id="2.10.50.10">
    <property type="entry name" value="Tumor Necrosis Factor Receptor, subunit A, domain 2"/>
    <property type="match status" value="1"/>
</dbReference>
<proteinExistence type="predicted"/>
<feature type="compositionally biased region" description="Gly residues" evidence="1">
    <location>
        <begin position="379"/>
        <end position="389"/>
    </location>
</feature>
<organism evidence="3 4">
    <name type="scientific">Triparma laevis f. inornata</name>
    <dbReference type="NCBI Taxonomy" id="1714386"/>
    <lineage>
        <taxon>Eukaryota</taxon>
        <taxon>Sar</taxon>
        <taxon>Stramenopiles</taxon>
        <taxon>Ochrophyta</taxon>
        <taxon>Bolidophyceae</taxon>
        <taxon>Parmales</taxon>
        <taxon>Triparmaceae</taxon>
        <taxon>Triparma</taxon>
    </lineage>
</organism>
<feature type="region of interest" description="Disordered" evidence="1">
    <location>
        <begin position="342"/>
        <end position="363"/>
    </location>
</feature>
<feature type="transmembrane region" description="Helical" evidence="2">
    <location>
        <begin position="217"/>
        <end position="250"/>
    </location>
</feature>
<dbReference type="AlphaFoldDB" id="A0A9W7BER1"/>
<feature type="transmembrane region" description="Helical" evidence="2">
    <location>
        <begin position="292"/>
        <end position="318"/>
    </location>
</feature>
<evidence type="ECO:0000313" key="4">
    <source>
        <dbReference type="Proteomes" id="UP001162640"/>
    </source>
</evidence>
<reference evidence="4" key="1">
    <citation type="journal article" date="2023" name="Commun. Biol.">
        <title>Genome analysis of Parmales, the sister group of diatoms, reveals the evolutionary specialization of diatoms from phago-mixotrophs to photoautotrophs.</title>
        <authorList>
            <person name="Ban H."/>
            <person name="Sato S."/>
            <person name="Yoshikawa S."/>
            <person name="Yamada K."/>
            <person name="Nakamura Y."/>
            <person name="Ichinomiya M."/>
            <person name="Sato N."/>
            <person name="Blanc-Mathieu R."/>
            <person name="Endo H."/>
            <person name="Kuwata A."/>
            <person name="Ogata H."/>
        </authorList>
    </citation>
    <scope>NUCLEOTIDE SEQUENCE [LARGE SCALE GENOMIC DNA]</scope>
</reference>
<keyword evidence="2" id="KW-1133">Transmembrane helix</keyword>
<feature type="transmembrane region" description="Helical" evidence="2">
    <location>
        <begin position="262"/>
        <end position="280"/>
    </location>
</feature>
<comment type="caution">
    <text evidence="3">The sequence shown here is derived from an EMBL/GenBank/DDBJ whole genome shotgun (WGS) entry which is preliminary data.</text>
</comment>
<name>A0A9W7BER1_9STRA</name>
<sequence>MRTVPAGMYSLGGADDCSACKVDEWSKEATTGCSPCPQYMAYNETMKKCTCLASFIFQEDNTYTCKVGEILMGTACAPCETAKWKSDIGVTSCNLCSSTPQGSTTNSLGSISNSSCICPAGKYDDLNGKCEDVKEGMNHTVAGMTLETLEIEPEYWRMNSRSADIRECPVREACVGGNGTDYCREGHDGPYCNLCFDGYAKDPFLLCQSCDTTATSLVLSILFFFVVAGLLFSLSLGMPLSMFFTCAFCVVKPYNESRDNWIAILSSALLFLVFLSSSFMKYNQLLAEESEAYDLVGMGILLIIAYGSVIVLFLWWAYHQKDVMSTSTVTMAKNTLSGMSSIGGSSLGEEEEEKQKEKEVNPHLARAESFKKEFKAKGGLKGKGVGAGRGAKKAKKVKGEEGGGSLEMSDIKVTDDDEQQEQESSLNPITTKSLEGRL</sequence>
<dbReference type="PANTHER" id="PTHR11319">
    <property type="entry name" value="G PROTEIN-COUPLED RECEPTOR-RELATED"/>
    <property type="match status" value="1"/>
</dbReference>
<feature type="region of interest" description="Disordered" evidence="1">
    <location>
        <begin position="378"/>
        <end position="438"/>
    </location>
</feature>
<gene>
    <name evidence="3" type="ORF">TL16_g11454</name>
</gene>
<protein>
    <recommendedName>
        <fullName evidence="5">Tyrosine-protein kinase ephrin type A/B receptor-like domain-containing protein</fullName>
    </recommendedName>
</protein>
<evidence type="ECO:0000256" key="1">
    <source>
        <dbReference type="SAM" id="MobiDB-lite"/>
    </source>
</evidence>
<keyword evidence="2" id="KW-0472">Membrane</keyword>
<evidence type="ECO:0000256" key="2">
    <source>
        <dbReference type="SAM" id="Phobius"/>
    </source>
</evidence>
<feature type="compositionally biased region" description="Polar residues" evidence="1">
    <location>
        <begin position="422"/>
        <end position="438"/>
    </location>
</feature>
<evidence type="ECO:0008006" key="5">
    <source>
        <dbReference type="Google" id="ProtNLM"/>
    </source>
</evidence>
<dbReference type="Proteomes" id="UP001162640">
    <property type="component" value="Unassembled WGS sequence"/>
</dbReference>
<dbReference type="PANTHER" id="PTHR11319:SF35">
    <property type="entry name" value="OUTER MEMBRANE PROTEIN PMPC-RELATED"/>
    <property type="match status" value="1"/>
</dbReference>
<evidence type="ECO:0000313" key="3">
    <source>
        <dbReference type="EMBL" id="GMH89429.1"/>
    </source>
</evidence>